<evidence type="ECO:0000313" key="3">
    <source>
        <dbReference type="EMBL" id="SMQ61313.1"/>
    </source>
</evidence>
<protein>
    <submittedName>
        <fullName evidence="3">Cysteine desulfuration protein SufE</fullName>
    </submittedName>
</protein>
<name>A0A1Y6EMC3_9GAMM</name>
<sequence>MDFSSWEHSFRYLVQQARSMPAYPSELRDKAHEVTGCEAKVWLAVDSSNPEQVQVRMDSESRIVKGLLALLLEQTDGRSAETIASFDGQQYFADIGLAKHLSPSRTNGLYQVAAALRAQVLPTS</sequence>
<evidence type="ECO:0000313" key="4">
    <source>
        <dbReference type="Proteomes" id="UP000194450"/>
    </source>
</evidence>
<dbReference type="RefSeq" id="WP_086433715.1">
    <property type="nucleotide sequence ID" value="NZ_FXWH01000001.1"/>
</dbReference>
<dbReference type="InterPro" id="IPR003808">
    <property type="entry name" value="Fe-S_metab-assoc_dom"/>
</dbReference>
<gene>
    <name evidence="3" type="ORF">SAMN06297229_0545</name>
</gene>
<organism evidence="3 4">
    <name type="scientific">Pseudidiomarina planktonica</name>
    <dbReference type="NCBI Taxonomy" id="1323738"/>
    <lineage>
        <taxon>Bacteria</taxon>
        <taxon>Pseudomonadati</taxon>
        <taxon>Pseudomonadota</taxon>
        <taxon>Gammaproteobacteria</taxon>
        <taxon>Alteromonadales</taxon>
        <taxon>Idiomarinaceae</taxon>
        <taxon>Pseudidiomarina</taxon>
    </lineage>
</organism>
<dbReference type="AlphaFoldDB" id="A0A1Y6EMC3"/>
<keyword evidence="4" id="KW-1185">Reference proteome</keyword>
<comment type="similarity">
    <text evidence="1">Belongs to the SufE family.</text>
</comment>
<dbReference type="SUPFAM" id="SSF82649">
    <property type="entry name" value="SufE/NifU"/>
    <property type="match status" value="1"/>
</dbReference>
<proteinExistence type="inferred from homology"/>
<accession>A0A1Y6EMC3</accession>
<dbReference type="PANTHER" id="PTHR43597:SF5">
    <property type="entry name" value="SUFE-LIKE PROTEIN 2, CHLOROPLASTIC"/>
    <property type="match status" value="1"/>
</dbReference>
<dbReference type="OrthoDB" id="9799320at2"/>
<feature type="domain" description="Fe-S metabolism associated" evidence="2">
    <location>
        <begin position="3"/>
        <end position="118"/>
    </location>
</feature>
<evidence type="ECO:0000256" key="1">
    <source>
        <dbReference type="ARBA" id="ARBA00010282"/>
    </source>
</evidence>
<dbReference type="Pfam" id="PF02657">
    <property type="entry name" value="SufE"/>
    <property type="match status" value="1"/>
</dbReference>
<dbReference type="EMBL" id="FXWH01000001">
    <property type="protein sequence ID" value="SMQ61313.1"/>
    <property type="molecule type" value="Genomic_DNA"/>
</dbReference>
<dbReference type="Proteomes" id="UP000194450">
    <property type="component" value="Unassembled WGS sequence"/>
</dbReference>
<dbReference type="PANTHER" id="PTHR43597">
    <property type="entry name" value="SULFUR ACCEPTOR PROTEIN CSDE"/>
    <property type="match status" value="1"/>
</dbReference>
<reference evidence="4" key="1">
    <citation type="submission" date="2017-04" db="EMBL/GenBank/DDBJ databases">
        <authorList>
            <person name="Varghese N."/>
            <person name="Submissions S."/>
        </authorList>
    </citation>
    <scope>NUCLEOTIDE SEQUENCE [LARGE SCALE GENOMIC DNA]</scope>
</reference>
<dbReference type="Gene3D" id="3.90.1010.10">
    <property type="match status" value="1"/>
</dbReference>
<evidence type="ECO:0000259" key="2">
    <source>
        <dbReference type="Pfam" id="PF02657"/>
    </source>
</evidence>